<feature type="compositionally biased region" description="Acidic residues" evidence="1">
    <location>
        <begin position="71"/>
        <end position="86"/>
    </location>
</feature>
<gene>
    <name evidence="2" type="ORF">BJ878DRAFT_531170</name>
</gene>
<name>A0A9P7YVD7_9HELO</name>
<proteinExistence type="predicted"/>
<protein>
    <submittedName>
        <fullName evidence="2">Uncharacterized protein</fullName>
    </submittedName>
</protein>
<evidence type="ECO:0000313" key="3">
    <source>
        <dbReference type="Proteomes" id="UP000887226"/>
    </source>
</evidence>
<evidence type="ECO:0000256" key="1">
    <source>
        <dbReference type="SAM" id="MobiDB-lite"/>
    </source>
</evidence>
<accession>A0A9P7YVD7</accession>
<feature type="region of interest" description="Disordered" evidence="1">
    <location>
        <begin position="1"/>
        <end position="20"/>
    </location>
</feature>
<dbReference type="Proteomes" id="UP000887226">
    <property type="component" value="Unassembled WGS sequence"/>
</dbReference>
<comment type="caution">
    <text evidence="2">The sequence shown here is derived from an EMBL/GenBank/DDBJ whole genome shotgun (WGS) entry which is preliminary data.</text>
</comment>
<dbReference type="AlphaFoldDB" id="A0A9P7YVD7"/>
<organism evidence="2 3">
    <name type="scientific">Calycina marina</name>
    <dbReference type="NCBI Taxonomy" id="1763456"/>
    <lineage>
        <taxon>Eukaryota</taxon>
        <taxon>Fungi</taxon>
        <taxon>Dikarya</taxon>
        <taxon>Ascomycota</taxon>
        <taxon>Pezizomycotina</taxon>
        <taxon>Leotiomycetes</taxon>
        <taxon>Helotiales</taxon>
        <taxon>Pezizellaceae</taxon>
        <taxon>Calycina</taxon>
    </lineage>
</organism>
<feature type="region of interest" description="Disordered" evidence="1">
    <location>
        <begin position="65"/>
        <end position="88"/>
    </location>
</feature>
<evidence type="ECO:0000313" key="2">
    <source>
        <dbReference type="EMBL" id="KAG9239793.1"/>
    </source>
</evidence>
<reference evidence="2" key="1">
    <citation type="journal article" date="2021" name="IMA Fungus">
        <title>Genomic characterization of three marine fungi, including Emericellopsis atlantica sp. nov. with signatures of a generalist lifestyle and marine biomass degradation.</title>
        <authorList>
            <person name="Hagestad O.C."/>
            <person name="Hou L."/>
            <person name="Andersen J.H."/>
            <person name="Hansen E.H."/>
            <person name="Altermark B."/>
            <person name="Li C."/>
            <person name="Kuhnert E."/>
            <person name="Cox R.J."/>
            <person name="Crous P.W."/>
            <person name="Spatafora J.W."/>
            <person name="Lail K."/>
            <person name="Amirebrahimi M."/>
            <person name="Lipzen A."/>
            <person name="Pangilinan J."/>
            <person name="Andreopoulos W."/>
            <person name="Hayes R.D."/>
            <person name="Ng V."/>
            <person name="Grigoriev I.V."/>
            <person name="Jackson S.A."/>
            <person name="Sutton T.D.S."/>
            <person name="Dobson A.D.W."/>
            <person name="Rama T."/>
        </authorList>
    </citation>
    <scope>NUCLEOTIDE SEQUENCE</scope>
    <source>
        <strain evidence="2">TRa3180A</strain>
    </source>
</reference>
<keyword evidence="3" id="KW-1185">Reference proteome</keyword>
<dbReference type="EMBL" id="MU255007">
    <property type="protein sequence ID" value="KAG9239793.1"/>
    <property type="molecule type" value="Genomic_DNA"/>
</dbReference>
<sequence>MPLSYGDFSAAPPRPTRPIRNRGCFPLHPVMHIAEHHEGFAERTANAEFVSEIKSFPPGSHWLCPKRSDEDPVDYEDPDEPEEDMSAETKREMIEDGRKRYNITYKLSIVLGIDHDIAGELLAAHVTILIPPMVLA</sequence>
<dbReference type="OrthoDB" id="6513042at2759"/>